<proteinExistence type="predicted"/>
<dbReference type="PANTHER" id="PTHR43792:SF1">
    <property type="entry name" value="N-ACETYLTRANSFERASE DOMAIN-CONTAINING PROTEIN"/>
    <property type="match status" value="1"/>
</dbReference>
<feature type="domain" description="N-acetyltransferase" evidence="1">
    <location>
        <begin position="7"/>
        <end position="173"/>
    </location>
</feature>
<dbReference type="InterPro" id="IPR000182">
    <property type="entry name" value="GNAT_dom"/>
</dbReference>
<sequence>MPETARLILRQWQAKDLAPFAAQNADTEVMQFFPAPLKREESDRLARGLADGINRRGWGFWAVELKETRQFVGCVALHPQPDKYAFSPCTETGWRLGKAFWHRGLAEETAQACLEYAFNALALHEVVAFTASVSPSERLMKRLGMTRAGEFAHPDLPPDHRLSHHLLYGIQLS</sequence>
<dbReference type="PANTHER" id="PTHR43792">
    <property type="entry name" value="GNAT FAMILY, PUTATIVE (AFU_ORTHOLOGUE AFUA_3G00765)-RELATED-RELATED"/>
    <property type="match status" value="1"/>
</dbReference>
<dbReference type="EMBL" id="RHHM01000002">
    <property type="protein sequence ID" value="RQM39527.1"/>
    <property type="molecule type" value="Genomic_DNA"/>
</dbReference>
<dbReference type="InterPro" id="IPR051531">
    <property type="entry name" value="N-acetyltransferase"/>
</dbReference>
<dbReference type="AlphaFoldDB" id="A0A3N6S3T0"/>
<gene>
    <name evidence="2" type="ORF">EB241_03610</name>
</gene>
<keyword evidence="3" id="KW-1185">Reference proteome</keyword>
<name>A0A3N6S3T0_9GAMM</name>
<dbReference type="OrthoDB" id="9801656at2"/>
<evidence type="ECO:0000313" key="3">
    <source>
        <dbReference type="Proteomes" id="UP000279457"/>
    </source>
</evidence>
<keyword evidence="2" id="KW-0808">Transferase</keyword>
<dbReference type="Gene3D" id="3.40.630.30">
    <property type="match status" value="1"/>
</dbReference>
<dbReference type="GO" id="GO:0016747">
    <property type="term" value="F:acyltransferase activity, transferring groups other than amino-acyl groups"/>
    <property type="evidence" value="ECO:0007669"/>
    <property type="project" value="InterPro"/>
</dbReference>
<organism evidence="2 3">
    <name type="scientific">Erwinia psidii</name>
    <dbReference type="NCBI Taxonomy" id="69224"/>
    <lineage>
        <taxon>Bacteria</taxon>
        <taxon>Pseudomonadati</taxon>
        <taxon>Pseudomonadota</taxon>
        <taxon>Gammaproteobacteria</taxon>
        <taxon>Enterobacterales</taxon>
        <taxon>Erwiniaceae</taxon>
        <taxon>Erwinia</taxon>
    </lineage>
</organism>
<dbReference type="SUPFAM" id="SSF55729">
    <property type="entry name" value="Acyl-CoA N-acyltransferases (Nat)"/>
    <property type="match status" value="1"/>
</dbReference>
<comment type="caution">
    <text evidence="2">The sequence shown here is derived from an EMBL/GenBank/DDBJ whole genome shotgun (WGS) entry which is preliminary data.</text>
</comment>
<accession>A0A3N6S3T0</accession>
<evidence type="ECO:0000313" key="2">
    <source>
        <dbReference type="EMBL" id="RQM39527.1"/>
    </source>
</evidence>
<dbReference type="PROSITE" id="PS51186">
    <property type="entry name" value="GNAT"/>
    <property type="match status" value="1"/>
</dbReference>
<reference evidence="2 3" key="1">
    <citation type="submission" date="2018-10" db="EMBL/GenBank/DDBJ databases">
        <title>Draft genome sequence for the type isolate of Erwinia psidii, agent causal of bacterial blight in guava (Psidium guajava) and wilt and die-back of Eucalyptus spp.</title>
        <authorList>
            <person name="Hermenegildo P.S."/>
            <person name="Santos S.A."/>
            <person name="Guimaraes L.M.S."/>
            <person name="Vidigal P.M.P."/>
            <person name="Pereira I.C."/>
            <person name="Badel J.L."/>
            <person name="Alfenas-Zerbini P."/>
            <person name="Ferreira M.A.S.V."/>
            <person name="Alfenas A.C."/>
        </authorList>
    </citation>
    <scope>NUCLEOTIDE SEQUENCE [LARGE SCALE GENOMIC DNA]</scope>
    <source>
        <strain evidence="2 3">IBSBF 435</strain>
    </source>
</reference>
<protein>
    <submittedName>
        <fullName evidence="2">N-acetyltransferase</fullName>
    </submittedName>
</protein>
<evidence type="ECO:0000259" key="1">
    <source>
        <dbReference type="PROSITE" id="PS51186"/>
    </source>
</evidence>
<dbReference type="Proteomes" id="UP000279457">
    <property type="component" value="Unassembled WGS sequence"/>
</dbReference>
<dbReference type="Pfam" id="PF13302">
    <property type="entry name" value="Acetyltransf_3"/>
    <property type="match status" value="1"/>
</dbReference>
<dbReference type="InterPro" id="IPR016181">
    <property type="entry name" value="Acyl_CoA_acyltransferase"/>
</dbReference>
<dbReference type="RefSeq" id="WP_124231834.1">
    <property type="nucleotide sequence ID" value="NZ_RHHM01000002.1"/>
</dbReference>